<dbReference type="AlphaFoldDB" id="A0A183J348"/>
<evidence type="ECO:0000313" key="3">
    <source>
        <dbReference type="Proteomes" id="UP000270296"/>
    </source>
</evidence>
<evidence type="ECO:0000256" key="1">
    <source>
        <dbReference type="SAM" id="Phobius"/>
    </source>
</evidence>
<dbReference type="WBParaSite" id="SBAD_0001066001-mRNA-1">
    <property type="protein sequence ID" value="SBAD_0001066001-mRNA-1"/>
    <property type="gene ID" value="SBAD_0001066001"/>
</dbReference>
<reference evidence="4" key="1">
    <citation type="submission" date="2016-06" db="UniProtKB">
        <authorList>
            <consortium name="WormBaseParasite"/>
        </authorList>
    </citation>
    <scope>IDENTIFICATION</scope>
</reference>
<evidence type="ECO:0000313" key="4">
    <source>
        <dbReference type="WBParaSite" id="SBAD_0001066001-mRNA-1"/>
    </source>
</evidence>
<sequence length="134" mass="14666">MRIRRNFLCCVEKSSDDRGFRVRTQGSYGNMSLVDGDKELSDLLDYSAMLISSNPAAVAASTTQVSSASENGTSSGLISSLGRIRMYTVKFVFVLSDSVCMYFLAFAFEISVQPIVTVLLQGLHVLFFPVVTDV</sequence>
<proteinExistence type="predicted"/>
<keyword evidence="1" id="KW-0472">Membrane</keyword>
<organism evidence="4">
    <name type="scientific">Soboliphyme baturini</name>
    <dbReference type="NCBI Taxonomy" id="241478"/>
    <lineage>
        <taxon>Eukaryota</taxon>
        <taxon>Metazoa</taxon>
        <taxon>Ecdysozoa</taxon>
        <taxon>Nematoda</taxon>
        <taxon>Enoplea</taxon>
        <taxon>Dorylaimia</taxon>
        <taxon>Dioctophymatida</taxon>
        <taxon>Dioctophymatoidea</taxon>
        <taxon>Soboliphymatidae</taxon>
        <taxon>Soboliphyme</taxon>
    </lineage>
</organism>
<dbReference type="Proteomes" id="UP000270296">
    <property type="component" value="Unassembled WGS sequence"/>
</dbReference>
<gene>
    <name evidence="2" type="ORF">SBAD_LOCUS10296</name>
</gene>
<dbReference type="EMBL" id="UZAM01013883">
    <property type="protein sequence ID" value="VDP30626.1"/>
    <property type="molecule type" value="Genomic_DNA"/>
</dbReference>
<protein>
    <submittedName>
        <fullName evidence="4">DUF3700 domain-containing protein</fullName>
    </submittedName>
</protein>
<keyword evidence="1" id="KW-0812">Transmembrane</keyword>
<evidence type="ECO:0000313" key="2">
    <source>
        <dbReference type="EMBL" id="VDP30626.1"/>
    </source>
</evidence>
<name>A0A183J348_9BILA</name>
<keyword evidence="3" id="KW-1185">Reference proteome</keyword>
<accession>A0A183J348</accession>
<reference evidence="2 3" key="2">
    <citation type="submission" date="2018-11" db="EMBL/GenBank/DDBJ databases">
        <authorList>
            <consortium name="Pathogen Informatics"/>
        </authorList>
    </citation>
    <scope>NUCLEOTIDE SEQUENCE [LARGE SCALE GENOMIC DNA]</scope>
</reference>
<keyword evidence="1" id="KW-1133">Transmembrane helix</keyword>
<feature type="transmembrane region" description="Helical" evidence="1">
    <location>
        <begin position="87"/>
        <end position="108"/>
    </location>
</feature>